<gene>
    <name evidence="2" type="ORF">V5799_013668</name>
</gene>
<feature type="region of interest" description="Disordered" evidence="1">
    <location>
        <begin position="155"/>
        <end position="174"/>
    </location>
</feature>
<name>A0AAQ4E583_AMBAM</name>
<dbReference type="EMBL" id="JARKHS020021950">
    <property type="protein sequence ID" value="KAK8769874.1"/>
    <property type="molecule type" value="Genomic_DNA"/>
</dbReference>
<dbReference type="Proteomes" id="UP001321473">
    <property type="component" value="Unassembled WGS sequence"/>
</dbReference>
<dbReference type="AlphaFoldDB" id="A0AAQ4E583"/>
<comment type="caution">
    <text evidence="2">The sequence shown here is derived from an EMBL/GenBank/DDBJ whole genome shotgun (WGS) entry which is preliminary data.</text>
</comment>
<reference evidence="2 3" key="1">
    <citation type="journal article" date="2023" name="Arcadia Sci">
        <title>De novo assembly of a long-read Amblyomma americanum tick genome.</title>
        <authorList>
            <person name="Chou S."/>
            <person name="Poskanzer K.E."/>
            <person name="Rollins M."/>
            <person name="Thuy-Boun P.S."/>
        </authorList>
    </citation>
    <scope>NUCLEOTIDE SEQUENCE [LARGE SCALE GENOMIC DNA]</scope>
    <source>
        <strain evidence="2">F_SG_1</strain>
        <tissue evidence="2">Salivary glands</tissue>
    </source>
</reference>
<evidence type="ECO:0000313" key="2">
    <source>
        <dbReference type="EMBL" id="KAK8769874.1"/>
    </source>
</evidence>
<organism evidence="2 3">
    <name type="scientific">Amblyomma americanum</name>
    <name type="common">Lone star tick</name>
    <dbReference type="NCBI Taxonomy" id="6943"/>
    <lineage>
        <taxon>Eukaryota</taxon>
        <taxon>Metazoa</taxon>
        <taxon>Ecdysozoa</taxon>
        <taxon>Arthropoda</taxon>
        <taxon>Chelicerata</taxon>
        <taxon>Arachnida</taxon>
        <taxon>Acari</taxon>
        <taxon>Parasitiformes</taxon>
        <taxon>Ixodida</taxon>
        <taxon>Ixodoidea</taxon>
        <taxon>Ixodidae</taxon>
        <taxon>Amblyomminae</taxon>
        <taxon>Amblyomma</taxon>
    </lineage>
</organism>
<evidence type="ECO:0000313" key="3">
    <source>
        <dbReference type="Proteomes" id="UP001321473"/>
    </source>
</evidence>
<accession>A0AAQ4E583</accession>
<proteinExistence type="predicted"/>
<sequence length="174" mass="18475">MRFFKRRSPEPPELVRLWRLPPEVGPVHGGEGEQAPLAAPLFQRAALSRSASPATPTALLRLRRGECCSGGAGSVKEAMALSSETRGAGGPVDVVSPSASSVSRCCFVEATGAARTATPPGSAKLKRGSTCRFDMQVRHTGSTYKYNLHVQLTSSTTHELNNSRAQQLTSSTSH</sequence>
<protein>
    <submittedName>
        <fullName evidence="2">Uncharacterized protein</fullName>
    </submittedName>
</protein>
<evidence type="ECO:0000256" key="1">
    <source>
        <dbReference type="SAM" id="MobiDB-lite"/>
    </source>
</evidence>
<keyword evidence="3" id="KW-1185">Reference proteome</keyword>